<dbReference type="Proteomes" id="UP000504607">
    <property type="component" value="Chromosome 13"/>
</dbReference>
<evidence type="ECO:0000256" key="3">
    <source>
        <dbReference type="ARBA" id="ARBA00022946"/>
    </source>
</evidence>
<dbReference type="InterPro" id="IPR003690">
    <property type="entry name" value="MTERF"/>
</dbReference>
<dbReference type="InterPro" id="IPR038538">
    <property type="entry name" value="MTERF_sf"/>
</dbReference>
<keyword evidence="4" id="KW-1185">Reference proteome</keyword>
<dbReference type="GO" id="GO:0003676">
    <property type="term" value="F:nucleic acid binding"/>
    <property type="evidence" value="ECO:0007669"/>
    <property type="project" value="InterPro"/>
</dbReference>
<dbReference type="RefSeq" id="XP_010937029.1">
    <property type="nucleotide sequence ID" value="XM_010938727.3"/>
</dbReference>
<dbReference type="SMART" id="SM00733">
    <property type="entry name" value="Mterf"/>
    <property type="match status" value="6"/>
</dbReference>
<keyword evidence="2" id="KW-0806">Transcription termination</keyword>
<dbReference type="PANTHER" id="PTHR13068:SF236">
    <property type="entry name" value="OS02G0749800 PROTEIN"/>
    <property type="match status" value="1"/>
</dbReference>
<gene>
    <name evidence="5" type="primary">LOC105056513</name>
</gene>
<accession>A0A6I9S3A7</accession>
<dbReference type="FunCoup" id="A0A6I9S3A7">
    <property type="interactions" value="29"/>
</dbReference>
<protein>
    <submittedName>
        <fullName evidence="5">Uncharacterized protein LOC105056513</fullName>
    </submittedName>
</protein>
<evidence type="ECO:0000256" key="2">
    <source>
        <dbReference type="ARBA" id="ARBA00022472"/>
    </source>
</evidence>
<organism evidence="4 5">
    <name type="scientific">Elaeis guineensis var. tenera</name>
    <name type="common">Oil palm</name>
    <dbReference type="NCBI Taxonomy" id="51953"/>
    <lineage>
        <taxon>Eukaryota</taxon>
        <taxon>Viridiplantae</taxon>
        <taxon>Streptophyta</taxon>
        <taxon>Embryophyta</taxon>
        <taxon>Tracheophyta</taxon>
        <taxon>Spermatophyta</taxon>
        <taxon>Magnoliopsida</taxon>
        <taxon>Liliopsida</taxon>
        <taxon>Arecaceae</taxon>
        <taxon>Arecoideae</taxon>
        <taxon>Cocoseae</taxon>
        <taxon>Elaeidinae</taxon>
        <taxon>Elaeis</taxon>
    </lineage>
</organism>
<dbReference type="Pfam" id="PF02536">
    <property type="entry name" value="mTERF"/>
    <property type="match status" value="1"/>
</dbReference>
<dbReference type="KEGG" id="egu:105056513"/>
<name>A0A6I9S3A7_ELAGV</name>
<dbReference type="AlphaFoldDB" id="A0A6I9S3A7"/>
<dbReference type="FunFam" id="1.25.70.10:FF:000001">
    <property type="entry name" value="Mitochondrial transcription termination factor-like"/>
    <property type="match status" value="1"/>
</dbReference>
<keyword evidence="2" id="KW-0804">Transcription</keyword>
<dbReference type="GO" id="GO:0006353">
    <property type="term" value="P:DNA-templated transcription termination"/>
    <property type="evidence" value="ECO:0007669"/>
    <property type="project" value="UniProtKB-KW"/>
</dbReference>
<keyword evidence="2" id="KW-0805">Transcription regulation</keyword>
<sequence length="383" mass="43244">MPKLTSSLTFPSFYLPYLLGAVHFPPTFTTAVAAAAGKLSAEPHFMADYLVASCGLSPEKAAEASKSLRRIKSRQQPDSVLDFFKKHGFDDSHLKKLVTWYPKWLASDVEKTLAPKFRALHDLGFTGPDLARIVLSNPVVINQNLHHVVSKIKIWRDLLGSDECLKKFLKGDQWLLGRSIERTIQPNLSVLKDCGISDQRITLVLKKNPRLIVQKPDSLRALIDRAKELGVLPGSSMFHWALWVLFIVGKEKFNAKLEVLRGFGWSEAEFLAAFRKAPPFLTGSVSSMREKMDFLVREVGCAPSYVARRPVLLTLSLAKRLIPRNRYLEALKSKELRGGEYDVYTAMACSEKKFSQYYVLQHINKFPELNELYAASFEGRNAL</sequence>
<dbReference type="InParanoid" id="A0A6I9S3A7"/>
<evidence type="ECO:0000313" key="5">
    <source>
        <dbReference type="RefSeq" id="XP_010937029.1"/>
    </source>
</evidence>
<proteinExistence type="inferred from homology"/>
<evidence type="ECO:0000256" key="1">
    <source>
        <dbReference type="ARBA" id="ARBA00007692"/>
    </source>
</evidence>
<reference evidence="5" key="1">
    <citation type="submission" date="2025-08" db="UniProtKB">
        <authorList>
            <consortium name="RefSeq"/>
        </authorList>
    </citation>
    <scope>IDENTIFICATION</scope>
</reference>
<dbReference type="Gene3D" id="1.25.70.10">
    <property type="entry name" value="Transcription termination factor 3, mitochondrial"/>
    <property type="match status" value="1"/>
</dbReference>
<dbReference type="OrthoDB" id="641315at2759"/>
<comment type="similarity">
    <text evidence="1">Belongs to the mTERF family.</text>
</comment>
<evidence type="ECO:0000313" key="4">
    <source>
        <dbReference type="Proteomes" id="UP000504607"/>
    </source>
</evidence>
<dbReference type="GeneID" id="105056513"/>
<keyword evidence="3" id="KW-0809">Transit peptide</keyword>
<dbReference type="PANTHER" id="PTHR13068">
    <property type="entry name" value="CGI-12 PROTEIN-RELATED"/>
    <property type="match status" value="1"/>
</dbReference>